<dbReference type="HAMAP" id="MF_00508">
    <property type="entry name" value="Ribosomal_uS10"/>
    <property type="match status" value="1"/>
</dbReference>
<feature type="domain" description="Small ribosomal subunit protein uS10" evidence="11">
    <location>
        <begin position="132"/>
        <end position="226"/>
    </location>
</feature>
<evidence type="ECO:0000256" key="10">
    <source>
        <dbReference type="SAM" id="MobiDB-lite"/>
    </source>
</evidence>
<dbReference type="PROSITE" id="PS00361">
    <property type="entry name" value="RIBOSOMAL_S10"/>
    <property type="match status" value="1"/>
</dbReference>
<evidence type="ECO:0000256" key="6">
    <source>
        <dbReference type="ARBA" id="ARBA00023274"/>
    </source>
</evidence>
<dbReference type="GO" id="GO:0022626">
    <property type="term" value="C:cytosolic ribosome"/>
    <property type="evidence" value="ECO:0007669"/>
    <property type="project" value="UniProtKB-ARBA"/>
</dbReference>
<sequence length="230" mass="25224">CPEDRGCASPDGALTPPGQQGARAAAPSRPSARASALEPARRFLFRGSAEGRAGPGCRRERGYIRARQAACVPLGGRYGSGCRRVSGFSLRPPLLTHRCSLSRRNKSVRKPHRSHDTGKTPVEPEVAIHRIRITLTSRNVKSLEKVCADLIRGAKEKNLKVKGPVRMPTKTLRITTRKTPCGEGSKTWDRFQMRIHKRLIDLHSPSEIVKQITSISIEPGVEVEVTIADA</sequence>
<accession>A0A4U1EX11</accession>
<dbReference type="FunFam" id="3.30.70.600:FF:000011">
    <property type="entry name" value="Uncharacterized protein"/>
    <property type="match status" value="1"/>
</dbReference>
<evidence type="ECO:0000256" key="5">
    <source>
        <dbReference type="ARBA" id="ARBA00022980"/>
    </source>
</evidence>
<comment type="similarity">
    <text evidence="2">Belongs to the universal ribosomal protein uS10 family.</text>
</comment>
<dbReference type="GO" id="GO:0003735">
    <property type="term" value="F:structural constituent of ribosome"/>
    <property type="evidence" value="ECO:0007669"/>
    <property type="project" value="InterPro"/>
</dbReference>
<reference evidence="13" key="1">
    <citation type="journal article" date="2019" name="IScience">
        <title>Narwhal Genome Reveals Long-Term Low Genetic Diversity despite Current Large Abundance Size.</title>
        <authorList>
            <person name="Westbury M.V."/>
            <person name="Petersen B."/>
            <person name="Garde E."/>
            <person name="Heide-Jorgensen M.P."/>
            <person name="Lorenzen E.D."/>
        </authorList>
    </citation>
    <scope>NUCLEOTIDE SEQUENCE [LARGE SCALE GENOMIC DNA]</scope>
</reference>
<keyword evidence="5" id="KW-0689">Ribosomal protein</keyword>
<evidence type="ECO:0000256" key="1">
    <source>
        <dbReference type="ARBA" id="ARBA00004496"/>
    </source>
</evidence>
<dbReference type="SUPFAM" id="SSF54999">
    <property type="entry name" value="Ribosomal protein S10"/>
    <property type="match status" value="1"/>
</dbReference>
<evidence type="ECO:0000313" key="13">
    <source>
        <dbReference type="Proteomes" id="UP000308365"/>
    </source>
</evidence>
<feature type="compositionally biased region" description="Low complexity" evidence="10">
    <location>
        <begin position="22"/>
        <end position="37"/>
    </location>
</feature>
<dbReference type="EMBL" id="RWIC01000661">
    <property type="protein sequence ID" value="TKC41284.1"/>
    <property type="molecule type" value="Genomic_DNA"/>
</dbReference>
<evidence type="ECO:0000256" key="9">
    <source>
        <dbReference type="ARBA" id="ARBA00045746"/>
    </source>
</evidence>
<dbReference type="Proteomes" id="UP000308365">
    <property type="component" value="Unassembled WGS sequence"/>
</dbReference>
<evidence type="ECO:0000313" key="12">
    <source>
        <dbReference type="EMBL" id="TKC41284.1"/>
    </source>
</evidence>
<organism evidence="12 13">
    <name type="scientific">Monodon monoceros</name>
    <name type="common">Narwhal</name>
    <name type="synonym">Ceratodon monodon</name>
    <dbReference type="NCBI Taxonomy" id="40151"/>
    <lineage>
        <taxon>Eukaryota</taxon>
        <taxon>Metazoa</taxon>
        <taxon>Chordata</taxon>
        <taxon>Craniata</taxon>
        <taxon>Vertebrata</taxon>
        <taxon>Euteleostomi</taxon>
        <taxon>Mammalia</taxon>
        <taxon>Eutheria</taxon>
        <taxon>Laurasiatheria</taxon>
        <taxon>Artiodactyla</taxon>
        <taxon>Whippomorpha</taxon>
        <taxon>Cetacea</taxon>
        <taxon>Odontoceti</taxon>
        <taxon>Monodontidae</taxon>
        <taxon>Monodon</taxon>
    </lineage>
</organism>
<dbReference type="InterPro" id="IPR036838">
    <property type="entry name" value="Ribosomal_uS10_dom_sf"/>
</dbReference>
<evidence type="ECO:0000256" key="3">
    <source>
        <dbReference type="ARBA" id="ARBA00011542"/>
    </source>
</evidence>
<dbReference type="AlphaFoldDB" id="A0A4U1EX11"/>
<evidence type="ECO:0000256" key="7">
    <source>
        <dbReference type="ARBA" id="ARBA00035162"/>
    </source>
</evidence>
<comment type="function">
    <text evidence="9">Component of the small ribosomal subunit. The ribosome is a large ribonucleoprotein complex responsible for the synthesis of proteins in the cell.</text>
</comment>
<name>A0A4U1EX11_MONMO</name>
<dbReference type="Gene3D" id="3.30.70.600">
    <property type="entry name" value="Ribosomal protein S10 domain"/>
    <property type="match status" value="1"/>
</dbReference>
<feature type="non-terminal residue" evidence="12">
    <location>
        <position position="1"/>
    </location>
</feature>
<dbReference type="InterPro" id="IPR005729">
    <property type="entry name" value="Ribosomal_uS10_euk/arc"/>
</dbReference>
<dbReference type="SMART" id="SM01403">
    <property type="entry name" value="Ribosomal_S10"/>
    <property type="match status" value="1"/>
</dbReference>
<dbReference type="Pfam" id="PF00338">
    <property type="entry name" value="Ribosomal_S10"/>
    <property type="match status" value="1"/>
</dbReference>
<evidence type="ECO:0000256" key="8">
    <source>
        <dbReference type="ARBA" id="ARBA00035450"/>
    </source>
</evidence>
<dbReference type="PANTHER" id="PTHR11700">
    <property type="entry name" value="30S RIBOSOMAL PROTEIN S10 FAMILY MEMBER"/>
    <property type="match status" value="1"/>
</dbReference>
<dbReference type="InterPro" id="IPR027486">
    <property type="entry name" value="Ribosomal_uS10_dom"/>
</dbReference>
<comment type="subcellular location">
    <subcellularLocation>
        <location evidence="1">Cytoplasm</location>
    </subcellularLocation>
</comment>
<evidence type="ECO:0000259" key="11">
    <source>
        <dbReference type="SMART" id="SM01403"/>
    </source>
</evidence>
<dbReference type="PRINTS" id="PR00971">
    <property type="entry name" value="RIBOSOMALS10"/>
</dbReference>
<evidence type="ECO:0000256" key="4">
    <source>
        <dbReference type="ARBA" id="ARBA00022490"/>
    </source>
</evidence>
<keyword evidence="6" id="KW-0687">Ribonucleoprotein</keyword>
<feature type="region of interest" description="Disordered" evidence="10">
    <location>
        <begin position="1"/>
        <end position="37"/>
    </location>
</feature>
<dbReference type="GO" id="GO:0015935">
    <property type="term" value="C:small ribosomal subunit"/>
    <property type="evidence" value="ECO:0007669"/>
    <property type="project" value="InterPro"/>
</dbReference>
<dbReference type="InterPro" id="IPR018268">
    <property type="entry name" value="Ribosomal_uS10_CS"/>
</dbReference>
<protein>
    <recommendedName>
        <fullName evidence="7">Small ribosomal subunit protein uS10</fullName>
    </recommendedName>
    <alternativeName>
        <fullName evidence="8">40S ribosomal protein S20</fullName>
    </alternativeName>
</protein>
<comment type="caution">
    <text evidence="12">The sequence shown here is derived from an EMBL/GenBank/DDBJ whole genome shotgun (WGS) entry which is preliminary data.</text>
</comment>
<dbReference type="GO" id="GO:0003723">
    <property type="term" value="F:RNA binding"/>
    <property type="evidence" value="ECO:0007669"/>
    <property type="project" value="InterPro"/>
</dbReference>
<dbReference type="GO" id="GO:0006412">
    <property type="term" value="P:translation"/>
    <property type="evidence" value="ECO:0007669"/>
    <property type="project" value="InterPro"/>
</dbReference>
<dbReference type="NCBIfam" id="TIGR01046">
    <property type="entry name" value="uS10_euk_arch"/>
    <property type="match status" value="1"/>
</dbReference>
<keyword evidence="4" id="KW-0963">Cytoplasm</keyword>
<proteinExistence type="inferred from homology"/>
<comment type="subunit">
    <text evidence="3">Component of the 40S small ribosomal subunit.</text>
</comment>
<gene>
    <name evidence="12" type="ORF">EI555_012656</name>
</gene>
<dbReference type="InterPro" id="IPR001848">
    <property type="entry name" value="Ribosomal_uS10"/>
</dbReference>
<evidence type="ECO:0000256" key="2">
    <source>
        <dbReference type="ARBA" id="ARBA00007102"/>
    </source>
</evidence>